<proteinExistence type="predicted"/>
<protein>
    <recommendedName>
        <fullName evidence="3">Peptidase MA-like domain-containing protein</fullName>
    </recommendedName>
</protein>
<dbReference type="OrthoDB" id="5432229at2"/>
<dbReference type="RefSeq" id="WP_155467225.1">
    <property type="nucleotide sequence ID" value="NZ_WNKY01000048.1"/>
</dbReference>
<gene>
    <name evidence="1" type="ORF">GM676_26620</name>
</gene>
<name>A0A6L6PR55_9BURK</name>
<dbReference type="AlphaFoldDB" id="A0A6L6PR55"/>
<sequence>MQCTTDPRIWCEPGAEQGARAIAPLMAAAVGVVERAHYGSFPQPMRVQVYGSRESFARHSAVQPIAYGATGFGAVHLSPRLLADPPAVRAAILTHELSHLHLQQQAGVVAVARLPNWFMEGLPTAVSNGGAAERVSREEAVFALVHGRHFEAEADGSLLFPRRADEFKLSWPMYYRQSSMMVDYMKQRDGVAFERLIRDVAAGKAFGVSVQAAYGQPLSVLWQEFRAGLGRDPAAAWPQKNAPRA</sequence>
<evidence type="ECO:0008006" key="3">
    <source>
        <dbReference type="Google" id="ProtNLM"/>
    </source>
</evidence>
<organism evidence="1 2">
    <name type="scientific">Duganella radicis</name>
    <dbReference type="NCBI Taxonomy" id="551988"/>
    <lineage>
        <taxon>Bacteria</taxon>
        <taxon>Pseudomonadati</taxon>
        <taxon>Pseudomonadota</taxon>
        <taxon>Betaproteobacteria</taxon>
        <taxon>Burkholderiales</taxon>
        <taxon>Oxalobacteraceae</taxon>
        <taxon>Telluria group</taxon>
        <taxon>Duganella</taxon>
    </lineage>
</organism>
<reference evidence="1 2" key="1">
    <citation type="submission" date="2019-11" db="EMBL/GenBank/DDBJ databases">
        <title>Type strains purchased from KCTC, JCM and DSMZ.</title>
        <authorList>
            <person name="Lu H."/>
        </authorList>
    </citation>
    <scope>NUCLEOTIDE SEQUENCE [LARGE SCALE GENOMIC DNA]</scope>
    <source>
        <strain evidence="1 2">KCTC 22382</strain>
    </source>
</reference>
<accession>A0A6L6PR55</accession>
<keyword evidence="2" id="KW-1185">Reference proteome</keyword>
<evidence type="ECO:0000313" key="1">
    <source>
        <dbReference type="EMBL" id="MTV41141.1"/>
    </source>
</evidence>
<dbReference type="EMBL" id="WNKY01000048">
    <property type="protein sequence ID" value="MTV41141.1"/>
    <property type="molecule type" value="Genomic_DNA"/>
</dbReference>
<evidence type="ECO:0000313" key="2">
    <source>
        <dbReference type="Proteomes" id="UP000475582"/>
    </source>
</evidence>
<comment type="caution">
    <text evidence="1">The sequence shown here is derived from an EMBL/GenBank/DDBJ whole genome shotgun (WGS) entry which is preliminary data.</text>
</comment>
<dbReference type="Proteomes" id="UP000475582">
    <property type="component" value="Unassembled WGS sequence"/>
</dbReference>